<evidence type="ECO:0000313" key="3">
    <source>
        <dbReference type="EMBL" id="MBP3966057.1"/>
    </source>
</evidence>
<dbReference type="Proteomes" id="UP000673394">
    <property type="component" value="Unassembled WGS sequence"/>
</dbReference>
<dbReference type="Gene3D" id="3.30.530.20">
    <property type="match status" value="1"/>
</dbReference>
<dbReference type="RefSeq" id="WP_210662921.1">
    <property type="nucleotide sequence ID" value="NZ_JAGKSP010000014.1"/>
</dbReference>
<comment type="caution">
    <text evidence="3">The sequence shown here is derived from an EMBL/GenBank/DDBJ whole genome shotgun (WGS) entry which is preliminary data.</text>
</comment>
<evidence type="ECO:0000259" key="2">
    <source>
        <dbReference type="Pfam" id="PF08327"/>
    </source>
</evidence>
<protein>
    <submittedName>
        <fullName evidence="3">SRPBCC domain-containing protein</fullName>
    </submittedName>
</protein>
<dbReference type="InterPro" id="IPR023393">
    <property type="entry name" value="START-like_dom_sf"/>
</dbReference>
<keyword evidence="4" id="KW-1185">Reference proteome</keyword>
<feature type="domain" description="Activator of Hsp90 ATPase homologue 1/2-like C-terminal" evidence="2">
    <location>
        <begin position="26"/>
        <end position="173"/>
    </location>
</feature>
<evidence type="ECO:0000256" key="1">
    <source>
        <dbReference type="ARBA" id="ARBA00006817"/>
    </source>
</evidence>
<dbReference type="InterPro" id="IPR013538">
    <property type="entry name" value="ASHA1/2-like_C"/>
</dbReference>
<reference evidence="3 4" key="1">
    <citation type="submission" date="2021-04" db="EMBL/GenBank/DDBJ databases">
        <title>Paenibacillus sp. DLE-14 whole genome sequence.</title>
        <authorList>
            <person name="Ham Y.J."/>
        </authorList>
    </citation>
    <scope>NUCLEOTIDE SEQUENCE [LARGE SCALE GENOMIC DNA]</scope>
    <source>
        <strain evidence="3 4">DLE-14</strain>
    </source>
</reference>
<evidence type="ECO:0000313" key="4">
    <source>
        <dbReference type="Proteomes" id="UP000673394"/>
    </source>
</evidence>
<dbReference type="EMBL" id="JAGKSP010000014">
    <property type="protein sequence ID" value="MBP3966057.1"/>
    <property type="molecule type" value="Genomic_DNA"/>
</dbReference>
<dbReference type="SUPFAM" id="SSF55961">
    <property type="entry name" value="Bet v1-like"/>
    <property type="match status" value="1"/>
</dbReference>
<comment type="similarity">
    <text evidence="1">Belongs to the AHA1 family.</text>
</comment>
<dbReference type="Pfam" id="PF08327">
    <property type="entry name" value="AHSA1"/>
    <property type="match status" value="1"/>
</dbReference>
<sequence length="176" mass="19519">MTDNQAVNANEVSTEGGKLVISRTFNAPRELIFKVFTQAEHLKHWWGPKGLDLEVVELDLRPGGIFLYSMSAPDGQKMWGKFVYEEIAAPEKLAFFSSFSNPEGGTERPPFAPQFPLQVLNVVTFTEAEGQTTIKLEGGPHNASAEENAFYKGMFESMQQGFGGTFDKLDDYLASL</sequence>
<organism evidence="3 4">
    <name type="scientific">Paenibacillus lignilyticus</name>
    <dbReference type="NCBI Taxonomy" id="1172615"/>
    <lineage>
        <taxon>Bacteria</taxon>
        <taxon>Bacillati</taxon>
        <taxon>Bacillota</taxon>
        <taxon>Bacilli</taxon>
        <taxon>Bacillales</taxon>
        <taxon>Paenibacillaceae</taxon>
        <taxon>Paenibacillus</taxon>
    </lineage>
</organism>
<proteinExistence type="inferred from homology"/>
<name>A0ABS5CJK2_9BACL</name>
<accession>A0ABS5CJK2</accession>
<gene>
    <name evidence="3" type="ORF">I8J30_25460</name>
</gene>